<accession>A0A9P4NQA7</accession>
<protein>
    <submittedName>
        <fullName evidence="1">Uncharacterized protein</fullName>
    </submittedName>
</protein>
<sequence>MPMIENIPIEMRSLILKNLGDWPSLYRATLASKDLMAAFQADKNGVLACFPPQASPGSVLHHYFQEHRYNNLQVFEIWVDALEDWKYYRDASLQYSDTTSRRNQLWKYLERTIMNRKGYLCSELEPTPFTYFHSARKASEIGTACINEVKSAIIAAIEPSLEKTMDYFGKLDALHLQHIQLWDRACNLPKWILSDATNGGSDRMMERRYSRVNYGPILDAIHLSRSGFIDAFKISGGYEDLPDEEVFKIMIQGFVKRETLKRRQCGLVKEEDETMAWETKLREEDRILTYREDEIFNMLEHHVQICGRRAGGALSHRHCNGSYLSFQPDEIVDDHSRIFKSYWAEELSVKDWERKLDEGFKKMDEKRFRLEREERTFKRRKERILEHLFDHVDSHA</sequence>
<proteinExistence type="predicted"/>
<keyword evidence="2" id="KW-1185">Reference proteome</keyword>
<dbReference type="AlphaFoldDB" id="A0A9P4NQA7"/>
<gene>
    <name evidence="1" type="ORF">EJ08DRAFT_698467</name>
</gene>
<comment type="caution">
    <text evidence="1">The sequence shown here is derived from an EMBL/GenBank/DDBJ whole genome shotgun (WGS) entry which is preliminary data.</text>
</comment>
<evidence type="ECO:0000313" key="1">
    <source>
        <dbReference type="EMBL" id="KAF2429326.1"/>
    </source>
</evidence>
<reference evidence="1" key="1">
    <citation type="journal article" date="2020" name="Stud. Mycol.">
        <title>101 Dothideomycetes genomes: a test case for predicting lifestyles and emergence of pathogens.</title>
        <authorList>
            <person name="Haridas S."/>
            <person name="Albert R."/>
            <person name="Binder M."/>
            <person name="Bloem J."/>
            <person name="Labutti K."/>
            <person name="Salamov A."/>
            <person name="Andreopoulos B."/>
            <person name="Baker S."/>
            <person name="Barry K."/>
            <person name="Bills G."/>
            <person name="Bluhm B."/>
            <person name="Cannon C."/>
            <person name="Castanera R."/>
            <person name="Culley D."/>
            <person name="Daum C."/>
            <person name="Ezra D."/>
            <person name="Gonzalez J."/>
            <person name="Henrissat B."/>
            <person name="Kuo A."/>
            <person name="Liang C."/>
            <person name="Lipzen A."/>
            <person name="Lutzoni F."/>
            <person name="Magnuson J."/>
            <person name="Mondo S."/>
            <person name="Nolan M."/>
            <person name="Ohm R."/>
            <person name="Pangilinan J."/>
            <person name="Park H.-J."/>
            <person name="Ramirez L."/>
            <person name="Alfaro M."/>
            <person name="Sun H."/>
            <person name="Tritt A."/>
            <person name="Yoshinaga Y."/>
            <person name="Zwiers L.-H."/>
            <person name="Turgeon B."/>
            <person name="Goodwin S."/>
            <person name="Spatafora J."/>
            <person name="Crous P."/>
            <person name="Grigoriev I."/>
        </authorList>
    </citation>
    <scope>NUCLEOTIDE SEQUENCE</scope>
    <source>
        <strain evidence="1">CBS 130266</strain>
    </source>
</reference>
<dbReference type="Proteomes" id="UP000800235">
    <property type="component" value="Unassembled WGS sequence"/>
</dbReference>
<evidence type="ECO:0000313" key="2">
    <source>
        <dbReference type="Proteomes" id="UP000800235"/>
    </source>
</evidence>
<organism evidence="1 2">
    <name type="scientific">Tothia fuscella</name>
    <dbReference type="NCBI Taxonomy" id="1048955"/>
    <lineage>
        <taxon>Eukaryota</taxon>
        <taxon>Fungi</taxon>
        <taxon>Dikarya</taxon>
        <taxon>Ascomycota</taxon>
        <taxon>Pezizomycotina</taxon>
        <taxon>Dothideomycetes</taxon>
        <taxon>Pleosporomycetidae</taxon>
        <taxon>Venturiales</taxon>
        <taxon>Cylindrosympodiaceae</taxon>
        <taxon>Tothia</taxon>
    </lineage>
</organism>
<dbReference type="EMBL" id="MU007048">
    <property type="protein sequence ID" value="KAF2429326.1"/>
    <property type="molecule type" value="Genomic_DNA"/>
</dbReference>
<dbReference type="OrthoDB" id="5427059at2759"/>
<name>A0A9P4NQA7_9PEZI</name>